<name>A0A7I8DY01_9FIRM</name>
<gene>
    <name evidence="1" type="ORF">Fi14EGH31_11600</name>
</gene>
<evidence type="ECO:0000313" key="1">
    <source>
        <dbReference type="EMBL" id="BCL57448.1"/>
    </source>
</evidence>
<dbReference type="RefSeq" id="WP_200765247.1">
    <property type="nucleotide sequence ID" value="NZ_AP024085.1"/>
</dbReference>
<dbReference type="Proteomes" id="UP000593842">
    <property type="component" value="Chromosome"/>
</dbReference>
<sequence length="120" mass="14035">MPIYNDGLFEVFEIIEDDSVQANTSLQSKDISMTYQELGISDRLRSDLDSHDIDIQLKIRVPYVKGFIDSMSVLKIDEHYYKVYNIYHFVDSNGFKQSDITLVNWEGEYDEENGFCQCIK</sequence>
<evidence type="ECO:0008006" key="3">
    <source>
        <dbReference type="Google" id="ProtNLM"/>
    </source>
</evidence>
<evidence type="ECO:0000313" key="2">
    <source>
        <dbReference type="Proteomes" id="UP000593842"/>
    </source>
</evidence>
<protein>
    <recommendedName>
        <fullName evidence="3">Phage head-tail adapter protein</fullName>
    </recommendedName>
</protein>
<proteinExistence type="predicted"/>
<dbReference type="AlphaFoldDB" id="A0A7I8DY01"/>
<dbReference type="KEGG" id="fit:Fi14EGH31_11600"/>
<organism evidence="1 2">
    <name type="scientific">Faecalibacillus intestinalis</name>
    <dbReference type="NCBI Taxonomy" id="1982626"/>
    <lineage>
        <taxon>Bacteria</taxon>
        <taxon>Bacillati</taxon>
        <taxon>Bacillota</taxon>
        <taxon>Erysipelotrichia</taxon>
        <taxon>Erysipelotrichales</taxon>
        <taxon>Coprobacillaceae</taxon>
        <taxon>Faecalibacillus</taxon>
    </lineage>
</organism>
<dbReference type="EMBL" id="AP024085">
    <property type="protein sequence ID" value="BCL57448.1"/>
    <property type="molecule type" value="Genomic_DNA"/>
</dbReference>
<dbReference type="GeneID" id="70579594"/>
<reference evidence="2" key="1">
    <citation type="submission" date="2020-09" db="EMBL/GenBank/DDBJ databases">
        <title>Complete genome sequencing of Faecalibacillus intestinalis strain 14EGH31.</title>
        <authorList>
            <person name="Sakamoto M."/>
            <person name="Murakami T."/>
            <person name="Mori H."/>
        </authorList>
    </citation>
    <scope>NUCLEOTIDE SEQUENCE [LARGE SCALE GENOMIC DNA]</scope>
    <source>
        <strain evidence="2">14EGH31</strain>
    </source>
</reference>
<accession>A0A7I8DY01</accession>